<evidence type="ECO:0000313" key="1">
    <source>
        <dbReference type="EMBL" id="PTX41201.1"/>
    </source>
</evidence>
<reference evidence="1 2" key="1">
    <citation type="submission" date="2018-04" db="EMBL/GenBank/DDBJ databases">
        <title>Genomic Encyclopedia of Archaeal and Bacterial Type Strains, Phase II (KMG-II): from individual species to whole genera.</title>
        <authorList>
            <person name="Goeker M."/>
        </authorList>
    </citation>
    <scope>NUCLEOTIDE SEQUENCE [LARGE SCALE GENOMIC DNA]</scope>
    <source>
        <strain evidence="1 2">DSM 29329</strain>
    </source>
</reference>
<organism evidence="1 2">
    <name type="scientific">Allosediminivita pacifica</name>
    <dbReference type="NCBI Taxonomy" id="1267769"/>
    <lineage>
        <taxon>Bacteria</taxon>
        <taxon>Pseudomonadati</taxon>
        <taxon>Pseudomonadota</taxon>
        <taxon>Alphaproteobacteria</taxon>
        <taxon>Rhodobacterales</taxon>
        <taxon>Paracoccaceae</taxon>
        <taxon>Allosediminivita</taxon>
    </lineage>
</organism>
<dbReference type="AlphaFoldDB" id="A0A2T6ABL1"/>
<name>A0A2T6ABL1_9RHOB</name>
<accession>A0A2T6ABL1</accession>
<dbReference type="RefSeq" id="WP_107978403.1">
    <property type="nucleotide sequence ID" value="NZ_BMEZ01000029.1"/>
</dbReference>
<protein>
    <recommendedName>
        <fullName evidence="3">Dihydroorotate dehydrogenase</fullName>
    </recommendedName>
</protein>
<comment type="caution">
    <text evidence="1">The sequence shown here is derived from an EMBL/GenBank/DDBJ whole genome shotgun (WGS) entry which is preliminary data.</text>
</comment>
<gene>
    <name evidence="1" type="ORF">C8N44_13142</name>
</gene>
<evidence type="ECO:0008006" key="3">
    <source>
        <dbReference type="Google" id="ProtNLM"/>
    </source>
</evidence>
<sequence>MSERKESDGLESYFEAARADPPMPGGDWLARMEARAIAEAPRAPARLPEHPGLLARIRASLGGWPGITGLVSASVFGLWLGVTGTLTAEDLWSGESQLLVLDPVTAYDLAWAEE</sequence>
<keyword evidence="2" id="KW-1185">Reference proteome</keyword>
<dbReference type="OrthoDB" id="7863719at2"/>
<dbReference type="EMBL" id="QBKN01000031">
    <property type="protein sequence ID" value="PTX41201.1"/>
    <property type="molecule type" value="Genomic_DNA"/>
</dbReference>
<evidence type="ECO:0000313" key="2">
    <source>
        <dbReference type="Proteomes" id="UP000244069"/>
    </source>
</evidence>
<dbReference type="Proteomes" id="UP000244069">
    <property type="component" value="Unassembled WGS sequence"/>
</dbReference>
<proteinExistence type="predicted"/>